<keyword evidence="3" id="KW-1185">Reference proteome</keyword>
<feature type="region of interest" description="Disordered" evidence="1">
    <location>
        <begin position="405"/>
        <end position="450"/>
    </location>
</feature>
<name>A0A8H7J3H8_9PLEO</name>
<gene>
    <name evidence="2" type="ORF">EKO04_004854</name>
</gene>
<feature type="region of interest" description="Disordered" evidence="1">
    <location>
        <begin position="641"/>
        <end position="668"/>
    </location>
</feature>
<evidence type="ECO:0000313" key="2">
    <source>
        <dbReference type="EMBL" id="KAF9697219.1"/>
    </source>
</evidence>
<reference evidence="2" key="1">
    <citation type="submission" date="2018-12" db="EMBL/GenBank/DDBJ databases">
        <authorList>
            <person name="Syme R.A."/>
            <person name="Farfan-Caceres L."/>
            <person name="Lichtenzveig J."/>
        </authorList>
    </citation>
    <scope>NUCLEOTIDE SEQUENCE</scope>
    <source>
        <strain evidence="2">Al4</strain>
    </source>
</reference>
<feature type="region of interest" description="Disordered" evidence="1">
    <location>
        <begin position="151"/>
        <end position="171"/>
    </location>
</feature>
<dbReference type="EMBL" id="RZGK01000008">
    <property type="protein sequence ID" value="KAF9697219.1"/>
    <property type="molecule type" value="Genomic_DNA"/>
</dbReference>
<organism evidence="2 3">
    <name type="scientific">Ascochyta lentis</name>
    <dbReference type="NCBI Taxonomy" id="205686"/>
    <lineage>
        <taxon>Eukaryota</taxon>
        <taxon>Fungi</taxon>
        <taxon>Dikarya</taxon>
        <taxon>Ascomycota</taxon>
        <taxon>Pezizomycotina</taxon>
        <taxon>Dothideomycetes</taxon>
        <taxon>Pleosporomycetidae</taxon>
        <taxon>Pleosporales</taxon>
        <taxon>Pleosporineae</taxon>
        <taxon>Didymellaceae</taxon>
        <taxon>Ascochyta</taxon>
    </lineage>
</organism>
<feature type="compositionally biased region" description="Basic and acidic residues" evidence="1">
    <location>
        <begin position="314"/>
        <end position="340"/>
    </location>
</feature>
<feature type="compositionally biased region" description="Basic and acidic residues" evidence="1">
    <location>
        <begin position="351"/>
        <end position="361"/>
    </location>
</feature>
<comment type="caution">
    <text evidence="2">The sequence shown here is derived from an EMBL/GenBank/DDBJ whole genome shotgun (WGS) entry which is preliminary data.</text>
</comment>
<feature type="region of interest" description="Disordered" evidence="1">
    <location>
        <begin position="314"/>
        <end position="387"/>
    </location>
</feature>
<reference evidence="2" key="2">
    <citation type="submission" date="2020-09" db="EMBL/GenBank/DDBJ databases">
        <title>Reference genome assembly for Australian Ascochyta lentis isolate Al4.</title>
        <authorList>
            <person name="Lee R.C."/>
            <person name="Farfan-Caceres L.M."/>
            <person name="Debler J.W."/>
            <person name="Williams A.H."/>
            <person name="Henares B.M."/>
        </authorList>
    </citation>
    <scope>NUCLEOTIDE SEQUENCE</scope>
    <source>
        <strain evidence="2">Al4</strain>
    </source>
</reference>
<dbReference type="AlphaFoldDB" id="A0A8H7J3H8"/>
<feature type="compositionally biased region" description="Basic and acidic residues" evidence="1">
    <location>
        <begin position="413"/>
        <end position="422"/>
    </location>
</feature>
<feature type="compositionally biased region" description="Low complexity" evidence="1">
    <location>
        <begin position="644"/>
        <end position="660"/>
    </location>
</feature>
<feature type="compositionally biased region" description="Polar residues" evidence="1">
    <location>
        <begin position="152"/>
        <end position="171"/>
    </location>
</feature>
<dbReference type="Proteomes" id="UP000651452">
    <property type="component" value="Unassembled WGS sequence"/>
</dbReference>
<proteinExistence type="predicted"/>
<protein>
    <submittedName>
        <fullName evidence="2">Uncharacterized protein</fullName>
    </submittedName>
</protein>
<sequence>MEAIQQQPIQLKIGTIILGLGLKQVNTGPHPGRPVFHFDSATQLTKAITEASTQLPTTLEELLDAATATGYAPVREHVADLLSRFGNEIWGAKKERTWLLQASDGEAEYQKDLVFENNADRDVLAYHLRLWILAKAFNTIRHKSRAAGSVYKASTESQRNRNSAGKSHESSLTVLRALGSTQIPQARTRSDALAAAVNSAAVSFDRLHKEPITFSVNKHLQVRNTAPAPESRSQLGTVSYFSDSGDDVPRHYKGKGRAWRKTEIDEDLSFGIAVDMKPSVPGTKNISLSEPTYKLRDRPERSKGITALFEETVHNEDSDEDRLMRAGEGETRVERLRKDALSAPAHASIRTQERVNKEPNSKRNRKSSRKYLSENTIHNSSDESEEDNVLTHITTQEEVNSVVGTETRTLAPRSDKQYHGSERSTFVPGTEFESQTSPSTLDPPAGGTSVMPLAKRRLPLNEYWDKDTWRFLYLRGNERQTLLQTMRSLGLKVVFLHRVHLSFDKKTFVTLDSDINTVAKTLSSRFSTNEIIRFAADSNYLNEQIDVLLQTHSTMWSLDADRSQLLVPGVEEEYPKHLFYEESEDQRIIWINLHGWIFIIALRNCRQMWGPKVSSMDNVPQPATKVPEETLDEYQLEGDFTVNAPEGSSSSPSGSAGSASTVENDTVADRTLKDCERDLLEAMGQFFEAEGNQRNQDAVSEVSKLRQKRVANSFANTAQQSYDQTSKKRKTTHHSMIDMSDGNELSTLFMSYLELYNDPKFDELAALKNLAGKLSILEQYSTNFHTRKGIDFATAFFVVTFPAWLMYRNDIVKAKRKLVSMQSPEQTSHHHVAVIERSRLATELRQAHDRFMRAGHDGLRSEQVIHRAFITLQNQHGNSQTAEDIRRGFKGMEDELKKLGDELMNEGGKWILSDFASVTNLKGLQPHTRVGTGLYHQYY</sequence>
<dbReference type="OrthoDB" id="3750421at2759"/>
<accession>A0A8H7J3H8</accession>
<evidence type="ECO:0000256" key="1">
    <source>
        <dbReference type="SAM" id="MobiDB-lite"/>
    </source>
</evidence>
<evidence type="ECO:0000313" key="3">
    <source>
        <dbReference type="Proteomes" id="UP000651452"/>
    </source>
</evidence>